<evidence type="ECO:0000259" key="13">
    <source>
        <dbReference type="Pfam" id="PF01087"/>
    </source>
</evidence>
<dbReference type="InterPro" id="IPR000164">
    <property type="entry name" value="Histone_H3/CENP-A"/>
</dbReference>
<feature type="domain" description="Galactose-1-phosphate uridyl transferase N-terminal" evidence="13">
    <location>
        <begin position="25"/>
        <end position="193"/>
    </location>
</feature>
<evidence type="ECO:0000256" key="8">
    <source>
        <dbReference type="ARBA" id="ARBA00022833"/>
    </source>
</evidence>
<dbReference type="InterPro" id="IPR005849">
    <property type="entry name" value="GalP_Utransf_N"/>
</dbReference>
<sequence>MARTKQTARKSTGGKAPRKQLATKAAQHQHIRFNPLKDDWVLVSPHRMKRPWQGQLENETDRSIPRHDACNPLCPGATRHDKVNPNYEGTFVFENDFPAMLDNVPEPEDTGHLLRSAKASGTCRVMCFHPHSDITLPLMSQTEIRAVIDRWAEQVEELGAKYTWVQIFENKGEVMGCSNPHPHCQIWASSFLPNEPSIKDRTQKEYYCIHGVPLLVDYANLEMEKRERIVVENDHWLVVIPYWATWPYETMLLPKRHVQQLYDLTDEERDALAAIMKRLLTKYDNLFESSFPYSMGWHGAPTGELKMRDNSHWQLHAMYYPPLLRSATVKKFMVGYEMLAQAQRDLTAEQAATKLRSLPEIHYKHKNSQTVAN</sequence>
<dbReference type="PANTHER" id="PTHR11943">
    <property type="entry name" value="GALACTOSE-1-PHOSPHATE URIDYLYLTRANSFERASE"/>
    <property type="match status" value="1"/>
</dbReference>
<name>A0ABM1F169_PRICU</name>
<dbReference type="Pfam" id="PF02744">
    <property type="entry name" value="GalP_UDP_tr_C"/>
    <property type="match status" value="1"/>
</dbReference>
<feature type="region of interest" description="Disordered" evidence="12">
    <location>
        <begin position="1"/>
        <end position="28"/>
    </location>
</feature>
<dbReference type="NCBIfam" id="NF008724">
    <property type="entry name" value="PRK11720.1"/>
    <property type="match status" value="1"/>
</dbReference>
<comment type="similarity">
    <text evidence="4 11">Belongs to the galactose-1-phosphate uridylyltransferase type 1 family.</text>
</comment>
<dbReference type="Proteomes" id="UP000695022">
    <property type="component" value="Unplaced"/>
</dbReference>
<protein>
    <recommendedName>
        <fullName evidence="11">Galactose-1-phosphate uridylyltransferase</fullName>
        <ecNumber evidence="11">2.7.7.12</ecNumber>
    </recommendedName>
</protein>
<evidence type="ECO:0000256" key="2">
    <source>
        <dbReference type="ARBA" id="ARBA00001947"/>
    </source>
</evidence>
<dbReference type="NCBIfam" id="TIGR00209">
    <property type="entry name" value="galT_1"/>
    <property type="match status" value="1"/>
</dbReference>
<evidence type="ECO:0000256" key="4">
    <source>
        <dbReference type="ARBA" id="ARBA00010951"/>
    </source>
</evidence>
<dbReference type="RefSeq" id="XP_014678190.1">
    <property type="nucleotide sequence ID" value="XM_014822704.1"/>
</dbReference>
<dbReference type="InterPro" id="IPR005850">
    <property type="entry name" value="GalP_Utransf_C"/>
</dbReference>
<evidence type="ECO:0000256" key="6">
    <source>
        <dbReference type="ARBA" id="ARBA00022695"/>
    </source>
</evidence>
<gene>
    <name evidence="16" type="primary">LOC106818000</name>
</gene>
<evidence type="ECO:0000256" key="1">
    <source>
        <dbReference type="ARBA" id="ARBA00001107"/>
    </source>
</evidence>
<dbReference type="PANTHER" id="PTHR11943:SF1">
    <property type="entry name" value="GALACTOSE-1-PHOSPHATE URIDYLYLTRANSFERASE"/>
    <property type="match status" value="1"/>
</dbReference>
<dbReference type="EC" id="2.7.7.12" evidence="11"/>
<evidence type="ECO:0000259" key="14">
    <source>
        <dbReference type="Pfam" id="PF02744"/>
    </source>
</evidence>
<evidence type="ECO:0000256" key="7">
    <source>
        <dbReference type="ARBA" id="ARBA00022723"/>
    </source>
</evidence>
<dbReference type="InterPro" id="IPR036265">
    <property type="entry name" value="HIT-like_sf"/>
</dbReference>
<dbReference type="PRINTS" id="PR00622">
    <property type="entry name" value="HISTONEH3"/>
</dbReference>
<dbReference type="CDD" id="cd00608">
    <property type="entry name" value="GalT"/>
    <property type="match status" value="1"/>
</dbReference>
<dbReference type="PIRSF" id="PIRSF000808">
    <property type="entry name" value="GalT"/>
    <property type="match status" value="1"/>
</dbReference>
<proteinExistence type="inferred from homology"/>
<dbReference type="SUPFAM" id="SSF54197">
    <property type="entry name" value="HIT-like"/>
    <property type="match status" value="2"/>
</dbReference>
<accession>A0ABM1F169</accession>
<evidence type="ECO:0000256" key="10">
    <source>
        <dbReference type="ARBA" id="ARBA00023277"/>
    </source>
</evidence>
<evidence type="ECO:0000256" key="11">
    <source>
        <dbReference type="RuleBase" id="RU000506"/>
    </source>
</evidence>
<keyword evidence="5 11" id="KW-0808">Transferase</keyword>
<evidence type="ECO:0000313" key="15">
    <source>
        <dbReference type="Proteomes" id="UP000695022"/>
    </source>
</evidence>
<feature type="domain" description="Galactose-1-phosphate uridyl transferase C-terminal" evidence="14">
    <location>
        <begin position="200"/>
        <end position="366"/>
    </location>
</feature>
<dbReference type="PROSITE" id="PS00117">
    <property type="entry name" value="GAL_P_UDP_TRANSF_I"/>
    <property type="match status" value="1"/>
</dbReference>
<keyword evidence="9 11" id="KW-0299">Galactose metabolism</keyword>
<keyword evidence="15" id="KW-1185">Reference proteome</keyword>
<dbReference type="PROSITE" id="PS00322">
    <property type="entry name" value="HISTONE_H3_1"/>
    <property type="match status" value="1"/>
</dbReference>
<keyword evidence="6 11" id="KW-0548">Nucleotidyltransferase</keyword>
<dbReference type="InterPro" id="IPR001937">
    <property type="entry name" value="GalP_UDPtransf1"/>
</dbReference>
<dbReference type="InterPro" id="IPR019779">
    <property type="entry name" value="GalP_UDPtransf1_His-AS"/>
</dbReference>
<dbReference type="GeneID" id="106818000"/>
<dbReference type="Gene3D" id="3.30.428.10">
    <property type="entry name" value="HIT-like"/>
    <property type="match status" value="2"/>
</dbReference>
<keyword evidence="10 11" id="KW-0119">Carbohydrate metabolism</keyword>
<evidence type="ECO:0000256" key="5">
    <source>
        <dbReference type="ARBA" id="ARBA00022679"/>
    </source>
</evidence>
<dbReference type="Pfam" id="PF01087">
    <property type="entry name" value="GalP_UDP_transf"/>
    <property type="match status" value="1"/>
</dbReference>
<comment type="catalytic activity">
    <reaction evidence="1 11">
        <text>alpha-D-galactose 1-phosphate + UDP-alpha-D-glucose = alpha-D-glucose 1-phosphate + UDP-alpha-D-galactose</text>
        <dbReference type="Rhea" id="RHEA:13989"/>
        <dbReference type="ChEBI" id="CHEBI:58336"/>
        <dbReference type="ChEBI" id="CHEBI:58601"/>
        <dbReference type="ChEBI" id="CHEBI:58885"/>
        <dbReference type="ChEBI" id="CHEBI:66914"/>
        <dbReference type="EC" id="2.7.7.12"/>
    </reaction>
</comment>
<reference evidence="16" key="1">
    <citation type="submission" date="2025-08" db="UniProtKB">
        <authorList>
            <consortium name="RefSeq"/>
        </authorList>
    </citation>
    <scope>IDENTIFICATION</scope>
</reference>
<comment type="pathway">
    <text evidence="3 11">Carbohydrate metabolism; galactose metabolism.</text>
</comment>
<evidence type="ECO:0000256" key="12">
    <source>
        <dbReference type="SAM" id="MobiDB-lite"/>
    </source>
</evidence>
<organism evidence="15 16">
    <name type="scientific">Priapulus caudatus</name>
    <name type="common">Priapulid worm</name>
    <dbReference type="NCBI Taxonomy" id="37621"/>
    <lineage>
        <taxon>Eukaryota</taxon>
        <taxon>Metazoa</taxon>
        <taxon>Ecdysozoa</taxon>
        <taxon>Scalidophora</taxon>
        <taxon>Priapulida</taxon>
        <taxon>Priapulimorpha</taxon>
        <taxon>Priapulimorphida</taxon>
        <taxon>Priapulidae</taxon>
        <taxon>Priapulus</taxon>
    </lineage>
</organism>
<evidence type="ECO:0000256" key="9">
    <source>
        <dbReference type="ARBA" id="ARBA00023144"/>
    </source>
</evidence>
<evidence type="ECO:0000313" key="16">
    <source>
        <dbReference type="RefSeq" id="XP_014678190.1"/>
    </source>
</evidence>
<keyword evidence="7 11" id="KW-0479">Metal-binding</keyword>
<comment type="cofactor">
    <cofactor evidence="2">
        <name>Zn(2+)</name>
        <dbReference type="ChEBI" id="CHEBI:29105"/>
    </cofactor>
</comment>
<keyword evidence="8" id="KW-0862">Zinc</keyword>
<evidence type="ECO:0000256" key="3">
    <source>
        <dbReference type="ARBA" id="ARBA00004947"/>
    </source>
</evidence>